<accession>A0A482X4D6</accession>
<keyword evidence="3" id="KW-0732">Signal</keyword>
<feature type="transmembrane region" description="Helical" evidence="2">
    <location>
        <begin position="592"/>
        <end position="613"/>
    </location>
</feature>
<evidence type="ECO:0000313" key="6">
    <source>
        <dbReference type="Proteomes" id="UP000291343"/>
    </source>
</evidence>
<dbReference type="OrthoDB" id="207378at2759"/>
<dbReference type="Pfam" id="PF20146">
    <property type="entry name" value="NRF"/>
    <property type="match status" value="1"/>
</dbReference>
<gene>
    <name evidence="5" type="ORF">LSTR_LSTR010630</name>
</gene>
<dbReference type="EMBL" id="QKKF02018083">
    <property type="protein sequence ID" value="RZF40644.1"/>
    <property type="molecule type" value="Genomic_DNA"/>
</dbReference>
<sequence length="643" mass="72193">MSYKLCLLTLLAVSLCSDVESENLTDLESARTIYETTTTIDQTSSSFQSLNTDPRNSYELSSQESVTTGRGFKKVEIESTKNVTDFANSVPELLVSAPGEISNSRDDVTNVNDDVMSDLDSFTGLTDPIFGSVFDKTDETERRLALNERTNDAIDSVVQKLFSSKKSKADQMNETRELLKSLGDLLDVYNPSRLAGVWNRTQDLHLTQQCQQQMQTYLKELGAGAIWALKMSDASGKYGGGFLWGNNYWVGSATLCYQINEQPMEQERAPFALGFFMLRTIVKLSSHITPTPRSQLLGVCLPLSCTSLDASRLVELSAREAMLDMDRTLQITSVKSPHNAYFITEDPLFWALVVVSTAVFVLLLIGTVLDLYLEYVMDKDRNFSYDNYTFVFSKNIHHNSIRSGQSVVKVEMNAENNNNGALAEDGSGVTTESNSVASDEVIKKPGVLREVMLSFSVRKNMMTICDKSVGADTIPTVHGLRSLSMAWVILGHTCIVAFKYSDNMMYRNVVEKELLFQTINNAAFSVDTFFFISGLLVAFLYFRTTAKHDLSKITKSTGFVSCIVLFFKQVSHKFLFFQCDFHKIFCFRHFRAAASLMVVFLISSWCNTAYIAFSNKHMPKNVDDPLALFDKIYDKPWTRLVLT</sequence>
<keyword evidence="2" id="KW-0812">Transmembrane</keyword>
<feature type="compositionally biased region" description="Polar residues" evidence="1">
    <location>
        <begin position="50"/>
        <end position="64"/>
    </location>
</feature>
<evidence type="ECO:0000256" key="3">
    <source>
        <dbReference type="SAM" id="SignalP"/>
    </source>
</evidence>
<feature type="transmembrane region" description="Helical" evidence="2">
    <location>
        <begin position="521"/>
        <end position="542"/>
    </location>
</feature>
<evidence type="ECO:0000256" key="2">
    <source>
        <dbReference type="SAM" id="Phobius"/>
    </source>
</evidence>
<evidence type="ECO:0000256" key="1">
    <source>
        <dbReference type="SAM" id="MobiDB-lite"/>
    </source>
</evidence>
<feature type="domain" description="Nose resistant-to-fluoxetine protein N-terminal" evidence="4">
    <location>
        <begin position="207"/>
        <end position="335"/>
    </location>
</feature>
<proteinExistence type="predicted"/>
<feature type="transmembrane region" description="Helical" evidence="2">
    <location>
        <begin position="348"/>
        <end position="373"/>
    </location>
</feature>
<feature type="transmembrane region" description="Helical" evidence="2">
    <location>
        <begin position="483"/>
        <end position="501"/>
    </location>
</feature>
<keyword evidence="2" id="KW-1133">Transmembrane helix</keyword>
<keyword evidence="6" id="KW-1185">Reference proteome</keyword>
<dbReference type="AlphaFoldDB" id="A0A482X4D6"/>
<dbReference type="SMART" id="SM00703">
    <property type="entry name" value="NRF"/>
    <property type="match status" value="1"/>
</dbReference>
<dbReference type="InterPro" id="IPR052728">
    <property type="entry name" value="O2_lipid_transport_reg"/>
</dbReference>
<protein>
    <recommendedName>
        <fullName evidence="4">Nose resistant-to-fluoxetine protein N-terminal domain-containing protein</fullName>
    </recommendedName>
</protein>
<dbReference type="InterPro" id="IPR006621">
    <property type="entry name" value="Nose-resist-to-fluoxetine_N"/>
</dbReference>
<reference evidence="5 6" key="1">
    <citation type="journal article" date="2017" name="Gigascience">
        <title>Genome sequence of the small brown planthopper, Laodelphax striatellus.</title>
        <authorList>
            <person name="Zhu J."/>
            <person name="Jiang F."/>
            <person name="Wang X."/>
            <person name="Yang P."/>
            <person name="Bao Y."/>
            <person name="Zhao W."/>
            <person name="Wang W."/>
            <person name="Lu H."/>
            <person name="Wang Q."/>
            <person name="Cui N."/>
            <person name="Li J."/>
            <person name="Chen X."/>
            <person name="Luo L."/>
            <person name="Yu J."/>
            <person name="Kang L."/>
            <person name="Cui F."/>
        </authorList>
    </citation>
    <scope>NUCLEOTIDE SEQUENCE [LARGE SCALE GENOMIC DNA]</scope>
    <source>
        <strain evidence="5">Lst14</strain>
    </source>
</reference>
<keyword evidence="2" id="KW-0472">Membrane</keyword>
<feature type="signal peptide" evidence="3">
    <location>
        <begin position="1"/>
        <end position="21"/>
    </location>
</feature>
<evidence type="ECO:0000259" key="4">
    <source>
        <dbReference type="SMART" id="SM00703"/>
    </source>
</evidence>
<dbReference type="STRING" id="195883.A0A482X4D6"/>
<evidence type="ECO:0000313" key="5">
    <source>
        <dbReference type="EMBL" id="RZF40644.1"/>
    </source>
</evidence>
<organism evidence="5 6">
    <name type="scientific">Laodelphax striatellus</name>
    <name type="common">Small brown planthopper</name>
    <name type="synonym">Delphax striatella</name>
    <dbReference type="NCBI Taxonomy" id="195883"/>
    <lineage>
        <taxon>Eukaryota</taxon>
        <taxon>Metazoa</taxon>
        <taxon>Ecdysozoa</taxon>
        <taxon>Arthropoda</taxon>
        <taxon>Hexapoda</taxon>
        <taxon>Insecta</taxon>
        <taxon>Pterygota</taxon>
        <taxon>Neoptera</taxon>
        <taxon>Paraneoptera</taxon>
        <taxon>Hemiptera</taxon>
        <taxon>Auchenorrhyncha</taxon>
        <taxon>Fulgoroidea</taxon>
        <taxon>Delphacidae</taxon>
        <taxon>Criomorphinae</taxon>
        <taxon>Laodelphax</taxon>
    </lineage>
</organism>
<feature type="chain" id="PRO_5019771877" description="Nose resistant-to-fluoxetine protein N-terminal domain-containing protein" evidence="3">
    <location>
        <begin position="22"/>
        <end position="643"/>
    </location>
</feature>
<dbReference type="PANTHER" id="PTHR11161">
    <property type="entry name" value="O-ACYLTRANSFERASE"/>
    <property type="match status" value="1"/>
</dbReference>
<dbReference type="PANTHER" id="PTHR11161:SF72">
    <property type="entry name" value="FI21449P1"/>
    <property type="match status" value="1"/>
</dbReference>
<dbReference type="InParanoid" id="A0A482X4D6"/>
<name>A0A482X4D6_LAOST</name>
<comment type="caution">
    <text evidence="5">The sequence shown here is derived from an EMBL/GenBank/DDBJ whole genome shotgun (WGS) entry which is preliminary data.</text>
</comment>
<feature type="region of interest" description="Disordered" evidence="1">
    <location>
        <begin position="43"/>
        <end position="64"/>
    </location>
</feature>
<dbReference type="Proteomes" id="UP000291343">
    <property type="component" value="Unassembled WGS sequence"/>
</dbReference>